<evidence type="ECO:0000313" key="3">
    <source>
        <dbReference type="Proteomes" id="UP000515908"/>
    </source>
</evidence>
<dbReference type="Proteomes" id="UP000515908">
    <property type="component" value="Chromosome 08"/>
</dbReference>
<dbReference type="VEuPathDB" id="TriTrypDB:ADEAN_000491300"/>
<keyword evidence="1" id="KW-0472">Membrane</keyword>
<feature type="transmembrane region" description="Helical" evidence="1">
    <location>
        <begin position="31"/>
        <end position="52"/>
    </location>
</feature>
<dbReference type="EMBL" id="LR877152">
    <property type="protein sequence ID" value="CAD2217435.1"/>
    <property type="molecule type" value="Genomic_DNA"/>
</dbReference>
<gene>
    <name evidence="2" type="ORF">ADEAN_000491300</name>
</gene>
<evidence type="ECO:0000313" key="2">
    <source>
        <dbReference type="EMBL" id="CAD2217435.1"/>
    </source>
</evidence>
<evidence type="ECO:0000256" key="1">
    <source>
        <dbReference type="SAM" id="Phobius"/>
    </source>
</evidence>
<dbReference type="AlphaFoldDB" id="S9VH59"/>
<sequence length="61" mass="6893">MQKKESSLIAKCVGNAEVLFSKKRTDLLTDLCGTFLVFCFAIYFTVAAYLFYREAALSEKV</sequence>
<protein>
    <submittedName>
        <fullName evidence="2">Uncharacterized protein</fullName>
    </submittedName>
</protein>
<organism evidence="2 3">
    <name type="scientific">Angomonas deanei</name>
    <dbReference type="NCBI Taxonomy" id="59799"/>
    <lineage>
        <taxon>Eukaryota</taxon>
        <taxon>Discoba</taxon>
        <taxon>Euglenozoa</taxon>
        <taxon>Kinetoplastea</taxon>
        <taxon>Metakinetoplastina</taxon>
        <taxon>Trypanosomatida</taxon>
        <taxon>Trypanosomatidae</taxon>
        <taxon>Strigomonadinae</taxon>
        <taxon>Angomonas</taxon>
    </lineage>
</organism>
<dbReference type="OrthoDB" id="262608at2759"/>
<keyword evidence="3" id="KW-1185">Reference proteome</keyword>
<reference evidence="2 3" key="1">
    <citation type="submission" date="2020-08" db="EMBL/GenBank/DDBJ databases">
        <authorList>
            <person name="Newling K."/>
            <person name="Davey J."/>
            <person name="Forrester S."/>
        </authorList>
    </citation>
    <scope>NUCLEOTIDE SEQUENCE [LARGE SCALE GENOMIC DNA]</scope>
    <source>
        <strain evidence="3">Crithidia deanei Carvalho (ATCC PRA-265)</strain>
    </source>
</reference>
<keyword evidence="1" id="KW-0812">Transmembrane</keyword>
<keyword evidence="1" id="KW-1133">Transmembrane helix</keyword>
<name>S9VH59_9TRYP</name>
<proteinExistence type="predicted"/>
<accession>S9VH59</accession>